<dbReference type="PANTHER" id="PTHR43433:SF10">
    <property type="entry name" value="AB HYDROLASE-1 DOMAIN-CONTAINING PROTEIN"/>
    <property type="match status" value="1"/>
</dbReference>
<dbReference type="InterPro" id="IPR000073">
    <property type="entry name" value="AB_hydrolase_1"/>
</dbReference>
<dbReference type="GO" id="GO:0016787">
    <property type="term" value="F:hydrolase activity"/>
    <property type="evidence" value="ECO:0007669"/>
    <property type="project" value="UniProtKB-KW"/>
</dbReference>
<sequence>MADDERDAPQPTLVVRSADGRRLAVDVVGDPDPHALTVFLMHGMPGSRLGPRPRDFVLYRLGIRLVSYDRPGYGQSSRSRHRSVFDAGADVVAIANELGIEEYAVVGRSAGGPHALAVAAYAPERVTGAAVLVGSAPSDAQGLEWFEGMVDSNQEAYSAADRQVADESELVLTAVLQARANEVAENPASMITQLRGDLAPSDRRVVESPALRTLLTDTYAEAVRDGGQGWIDDALALRSNWGFKLSRVTCPVLLWHGMDDRFVPVAHTEWLADRLRETRMDADSVAVRIESGIAHFGAMEILPEALGWLSRNARRHSRR</sequence>
<gene>
    <name evidence="2" type="ORF">KDL01_08190</name>
</gene>
<name>A0A941ELB1_9ACTN</name>
<dbReference type="Pfam" id="PF00561">
    <property type="entry name" value="Abhydrolase_1"/>
    <property type="match status" value="1"/>
</dbReference>
<organism evidence="2 3">
    <name type="scientific">Actinospica durhamensis</name>
    <dbReference type="NCBI Taxonomy" id="1508375"/>
    <lineage>
        <taxon>Bacteria</taxon>
        <taxon>Bacillati</taxon>
        <taxon>Actinomycetota</taxon>
        <taxon>Actinomycetes</taxon>
        <taxon>Catenulisporales</taxon>
        <taxon>Actinospicaceae</taxon>
        <taxon>Actinospica</taxon>
    </lineage>
</organism>
<keyword evidence="3" id="KW-1185">Reference proteome</keyword>
<reference evidence="2" key="1">
    <citation type="submission" date="2021-04" db="EMBL/GenBank/DDBJ databases">
        <title>Genome based classification of Actinospica acidithermotolerans sp. nov., an actinobacterium isolated from an Indonesian hot spring.</title>
        <authorList>
            <person name="Kusuma A.B."/>
            <person name="Putra K.E."/>
            <person name="Nafisah S."/>
            <person name="Loh J."/>
            <person name="Nouioui I."/>
            <person name="Goodfellow M."/>
        </authorList>
    </citation>
    <scope>NUCLEOTIDE SEQUENCE</scope>
    <source>
        <strain evidence="2">CSCA 57</strain>
    </source>
</reference>
<dbReference type="Gene3D" id="3.40.50.1820">
    <property type="entry name" value="alpha/beta hydrolase"/>
    <property type="match status" value="1"/>
</dbReference>
<dbReference type="AlphaFoldDB" id="A0A941ELB1"/>
<dbReference type="SUPFAM" id="SSF53474">
    <property type="entry name" value="alpha/beta-Hydrolases"/>
    <property type="match status" value="1"/>
</dbReference>
<protein>
    <submittedName>
        <fullName evidence="2">Alpha/beta fold hydrolase</fullName>
    </submittedName>
</protein>
<accession>A0A941ELB1</accession>
<evidence type="ECO:0000313" key="2">
    <source>
        <dbReference type="EMBL" id="MBR7833241.1"/>
    </source>
</evidence>
<comment type="caution">
    <text evidence="2">The sequence shown here is derived from an EMBL/GenBank/DDBJ whole genome shotgun (WGS) entry which is preliminary data.</text>
</comment>
<dbReference type="EMBL" id="JAGSOG010000025">
    <property type="protein sequence ID" value="MBR7833241.1"/>
    <property type="molecule type" value="Genomic_DNA"/>
</dbReference>
<dbReference type="PANTHER" id="PTHR43433">
    <property type="entry name" value="HYDROLASE, ALPHA/BETA FOLD FAMILY PROTEIN"/>
    <property type="match status" value="1"/>
</dbReference>
<proteinExistence type="predicted"/>
<keyword evidence="2" id="KW-0378">Hydrolase</keyword>
<evidence type="ECO:0000259" key="1">
    <source>
        <dbReference type="Pfam" id="PF00561"/>
    </source>
</evidence>
<dbReference type="InterPro" id="IPR029058">
    <property type="entry name" value="AB_hydrolase_fold"/>
</dbReference>
<feature type="domain" description="AB hydrolase-1" evidence="1">
    <location>
        <begin position="38"/>
        <end position="273"/>
    </location>
</feature>
<dbReference type="RefSeq" id="WP_212527764.1">
    <property type="nucleotide sequence ID" value="NZ_JAGSOG010000025.1"/>
</dbReference>
<evidence type="ECO:0000313" key="3">
    <source>
        <dbReference type="Proteomes" id="UP000675781"/>
    </source>
</evidence>
<dbReference type="Proteomes" id="UP000675781">
    <property type="component" value="Unassembled WGS sequence"/>
</dbReference>
<dbReference type="InterPro" id="IPR050471">
    <property type="entry name" value="AB_hydrolase"/>
</dbReference>
<dbReference type="PRINTS" id="PR00111">
    <property type="entry name" value="ABHYDROLASE"/>
</dbReference>